<dbReference type="Gene3D" id="3.40.50.300">
    <property type="entry name" value="P-loop containing nucleotide triphosphate hydrolases"/>
    <property type="match status" value="1"/>
</dbReference>
<evidence type="ECO:0000256" key="2">
    <source>
        <dbReference type="ARBA" id="ARBA00022884"/>
    </source>
</evidence>
<dbReference type="Gene3D" id="3.30.300.20">
    <property type="match status" value="1"/>
</dbReference>
<keyword evidence="3" id="KW-0342">GTP-binding</keyword>
<evidence type="ECO:0000313" key="6">
    <source>
        <dbReference type="EMBL" id="KAJ8545043.1"/>
    </source>
</evidence>
<dbReference type="PANTHER" id="PTHR42698:SF1">
    <property type="entry name" value="GTPASE ERA, MITOCHONDRIAL"/>
    <property type="match status" value="1"/>
</dbReference>
<dbReference type="GO" id="GO:0043024">
    <property type="term" value="F:ribosomal small subunit binding"/>
    <property type="evidence" value="ECO:0007669"/>
    <property type="project" value="TreeGrafter"/>
</dbReference>
<evidence type="ECO:0000259" key="5">
    <source>
        <dbReference type="Pfam" id="PF01926"/>
    </source>
</evidence>
<protein>
    <recommendedName>
        <fullName evidence="5">G domain-containing protein</fullName>
    </recommendedName>
</protein>
<name>A0A9Q1LYT0_9SOLA</name>
<evidence type="ECO:0000256" key="4">
    <source>
        <dbReference type="SAM" id="MobiDB-lite"/>
    </source>
</evidence>
<feature type="compositionally biased region" description="Basic and acidic residues" evidence="4">
    <location>
        <begin position="195"/>
        <end position="207"/>
    </location>
</feature>
<keyword evidence="7" id="KW-1185">Reference proteome</keyword>
<dbReference type="PANTHER" id="PTHR42698">
    <property type="entry name" value="GTPASE ERA"/>
    <property type="match status" value="1"/>
</dbReference>
<dbReference type="GO" id="GO:0019843">
    <property type="term" value="F:rRNA binding"/>
    <property type="evidence" value="ECO:0007669"/>
    <property type="project" value="TreeGrafter"/>
</dbReference>
<dbReference type="GO" id="GO:0000028">
    <property type="term" value="P:ribosomal small subunit assembly"/>
    <property type="evidence" value="ECO:0007669"/>
    <property type="project" value="TreeGrafter"/>
</dbReference>
<dbReference type="OrthoDB" id="8954335at2759"/>
<organism evidence="6 7">
    <name type="scientific">Anisodus acutangulus</name>
    <dbReference type="NCBI Taxonomy" id="402998"/>
    <lineage>
        <taxon>Eukaryota</taxon>
        <taxon>Viridiplantae</taxon>
        <taxon>Streptophyta</taxon>
        <taxon>Embryophyta</taxon>
        <taxon>Tracheophyta</taxon>
        <taxon>Spermatophyta</taxon>
        <taxon>Magnoliopsida</taxon>
        <taxon>eudicotyledons</taxon>
        <taxon>Gunneridae</taxon>
        <taxon>Pentapetalae</taxon>
        <taxon>asterids</taxon>
        <taxon>lamiids</taxon>
        <taxon>Solanales</taxon>
        <taxon>Solanaceae</taxon>
        <taxon>Solanoideae</taxon>
        <taxon>Hyoscyameae</taxon>
        <taxon>Anisodus</taxon>
    </lineage>
</organism>
<dbReference type="InterPro" id="IPR027417">
    <property type="entry name" value="P-loop_NTPase"/>
</dbReference>
<feature type="region of interest" description="Disordered" evidence="4">
    <location>
        <begin position="195"/>
        <end position="214"/>
    </location>
</feature>
<dbReference type="SUPFAM" id="SSF52540">
    <property type="entry name" value="P-loop containing nucleoside triphosphate hydrolases"/>
    <property type="match status" value="1"/>
</dbReference>
<sequence length="214" mass="24965">MVGAKVSAVSRKTNTTTHEVLGVMTKGKTQIRFFDTPGLMLKKSGFPHKDIKARIESVWRSIDLYDVLIVIFDAQRHLTKPDSRVVRLMEKMGSEANPSQKRLLCINKVDLIEKKKDLCFTISGLKGAGVKDLTKYLMEQAVKRPWDEDPLIMSEEVMKNISLEVVREKLLHYIHQEIPYGIDHRLMDWKELHDDKPTQDSRRKEWFQNRANRY</sequence>
<keyword evidence="1" id="KW-0547">Nucleotide-binding</keyword>
<dbReference type="AlphaFoldDB" id="A0A9Q1LYT0"/>
<dbReference type="InterPro" id="IPR006073">
    <property type="entry name" value="GTP-bd"/>
</dbReference>
<dbReference type="InterPro" id="IPR015946">
    <property type="entry name" value="KH_dom-like_a/b"/>
</dbReference>
<dbReference type="Proteomes" id="UP001152561">
    <property type="component" value="Unassembled WGS sequence"/>
</dbReference>
<feature type="domain" description="G" evidence="5">
    <location>
        <begin position="2"/>
        <end position="108"/>
    </location>
</feature>
<evidence type="ECO:0000256" key="3">
    <source>
        <dbReference type="ARBA" id="ARBA00023134"/>
    </source>
</evidence>
<dbReference type="Pfam" id="PF01926">
    <property type="entry name" value="MMR_HSR1"/>
    <property type="match status" value="1"/>
</dbReference>
<dbReference type="EMBL" id="JAJAGQ010000013">
    <property type="protein sequence ID" value="KAJ8545043.1"/>
    <property type="molecule type" value="Genomic_DNA"/>
</dbReference>
<evidence type="ECO:0000256" key="1">
    <source>
        <dbReference type="ARBA" id="ARBA00022741"/>
    </source>
</evidence>
<comment type="caution">
    <text evidence="6">The sequence shown here is derived from an EMBL/GenBank/DDBJ whole genome shotgun (WGS) entry which is preliminary data.</text>
</comment>
<evidence type="ECO:0000313" key="7">
    <source>
        <dbReference type="Proteomes" id="UP001152561"/>
    </source>
</evidence>
<dbReference type="FunFam" id="3.40.50.300:FF:001190">
    <property type="entry name" value="GTP-binding protein ERG"/>
    <property type="match status" value="1"/>
</dbReference>
<dbReference type="GO" id="GO:0005525">
    <property type="term" value="F:GTP binding"/>
    <property type="evidence" value="ECO:0007669"/>
    <property type="project" value="UniProtKB-KW"/>
</dbReference>
<gene>
    <name evidence="6" type="ORF">K7X08_017626</name>
</gene>
<accession>A0A9Q1LYT0</accession>
<reference evidence="7" key="1">
    <citation type="journal article" date="2023" name="Proc. Natl. Acad. Sci. U.S.A.">
        <title>Genomic and structural basis for evolution of tropane alkaloid biosynthesis.</title>
        <authorList>
            <person name="Wanga Y.-J."/>
            <person name="Taina T."/>
            <person name="Yua J.-Y."/>
            <person name="Lia J."/>
            <person name="Xua B."/>
            <person name="Chenc J."/>
            <person name="D'Auriad J.C."/>
            <person name="Huanga J.-P."/>
            <person name="Huanga S.-X."/>
        </authorList>
    </citation>
    <scope>NUCLEOTIDE SEQUENCE [LARGE SCALE GENOMIC DNA]</scope>
    <source>
        <strain evidence="7">cv. KIB-2019</strain>
    </source>
</reference>
<proteinExistence type="predicted"/>
<dbReference type="InterPro" id="IPR005662">
    <property type="entry name" value="GTPase_Era-like"/>
</dbReference>
<keyword evidence="2" id="KW-0694">RNA-binding</keyword>